<feature type="chain" id="PRO_5011749931" description="Cytochrome c domain-containing protein" evidence="5">
    <location>
        <begin position="23"/>
        <end position="139"/>
    </location>
</feature>
<dbReference type="InterPro" id="IPR036909">
    <property type="entry name" value="Cyt_c-like_dom_sf"/>
</dbReference>
<dbReference type="OrthoDB" id="5514238at2"/>
<name>A0A1I1DI79_9RHOB</name>
<dbReference type="STRING" id="441112.SAMN04488094_101149"/>
<keyword evidence="1 4" id="KW-0349">Heme</keyword>
<dbReference type="PROSITE" id="PS51007">
    <property type="entry name" value="CYTC"/>
    <property type="match status" value="1"/>
</dbReference>
<dbReference type="GO" id="GO:0046872">
    <property type="term" value="F:metal ion binding"/>
    <property type="evidence" value="ECO:0007669"/>
    <property type="project" value="UniProtKB-KW"/>
</dbReference>
<proteinExistence type="predicted"/>
<sequence length="139" mass="15167">MKSILQTMMLVGAGVWVVSAQAETMTESLGRFEFVNSCAACHGPDGKGEGSIAAYLNTALPDLTKLQADNEGVFPVTKVFQTIEGGPEVGPHGTRDMPAWGLRYRQRAERDPDFIEDSAAYSKLRVLALIEYLSTIQEE</sequence>
<reference evidence="7 8" key="1">
    <citation type="submission" date="2016-10" db="EMBL/GenBank/DDBJ databases">
        <authorList>
            <person name="de Groot N.N."/>
        </authorList>
    </citation>
    <scope>NUCLEOTIDE SEQUENCE [LARGE SCALE GENOMIC DNA]</scope>
    <source>
        <strain evidence="7 8">DSM 19548</strain>
    </source>
</reference>
<evidence type="ECO:0000259" key="6">
    <source>
        <dbReference type="PROSITE" id="PS51007"/>
    </source>
</evidence>
<dbReference type="InterPro" id="IPR009056">
    <property type="entry name" value="Cyt_c-like_dom"/>
</dbReference>
<feature type="domain" description="Cytochrome c" evidence="6">
    <location>
        <begin position="25"/>
        <end position="137"/>
    </location>
</feature>
<dbReference type="Gene3D" id="1.10.760.10">
    <property type="entry name" value="Cytochrome c-like domain"/>
    <property type="match status" value="1"/>
</dbReference>
<evidence type="ECO:0000313" key="7">
    <source>
        <dbReference type="EMBL" id="SFB72768.1"/>
    </source>
</evidence>
<keyword evidence="2 4" id="KW-0479">Metal-binding</keyword>
<dbReference type="EMBL" id="FOLG01000001">
    <property type="protein sequence ID" value="SFB72768.1"/>
    <property type="molecule type" value="Genomic_DNA"/>
</dbReference>
<evidence type="ECO:0000256" key="4">
    <source>
        <dbReference type="PROSITE-ProRule" id="PRU00433"/>
    </source>
</evidence>
<evidence type="ECO:0000313" key="8">
    <source>
        <dbReference type="Proteomes" id="UP000198728"/>
    </source>
</evidence>
<gene>
    <name evidence="7" type="ORF">SAMN04488094_101149</name>
</gene>
<feature type="signal peptide" evidence="5">
    <location>
        <begin position="1"/>
        <end position="22"/>
    </location>
</feature>
<keyword evidence="8" id="KW-1185">Reference proteome</keyword>
<dbReference type="AlphaFoldDB" id="A0A1I1DI79"/>
<dbReference type="GO" id="GO:0020037">
    <property type="term" value="F:heme binding"/>
    <property type="evidence" value="ECO:0007669"/>
    <property type="project" value="InterPro"/>
</dbReference>
<accession>A0A1I1DI79</accession>
<evidence type="ECO:0000256" key="2">
    <source>
        <dbReference type="ARBA" id="ARBA00022723"/>
    </source>
</evidence>
<protein>
    <recommendedName>
        <fullName evidence="6">Cytochrome c domain-containing protein</fullName>
    </recommendedName>
</protein>
<organism evidence="7 8">
    <name type="scientific">Tropicimonas isoalkanivorans</name>
    <dbReference type="NCBI Taxonomy" id="441112"/>
    <lineage>
        <taxon>Bacteria</taxon>
        <taxon>Pseudomonadati</taxon>
        <taxon>Pseudomonadota</taxon>
        <taxon>Alphaproteobacteria</taxon>
        <taxon>Rhodobacterales</taxon>
        <taxon>Roseobacteraceae</taxon>
        <taxon>Tropicimonas</taxon>
    </lineage>
</organism>
<evidence type="ECO:0000256" key="3">
    <source>
        <dbReference type="ARBA" id="ARBA00023004"/>
    </source>
</evidence>
<evidence type="ECO:0000256" key="5">
    <source>
        <dbReference type="SAM" id="SignalP"/>
    </source>
</evidence>
<evidence type="ECO:0000256" key="1">
    <source>
        <dbReference type="ARBA" id="ARBA00022617"/>
    </source>
</evidence>
<dbReference type="Proteomes" id="UP000198728">
    <property type="component" value="Unassembled WGS sequence"/>
</dbReference>
<dbReference type="GO" id="GO:0009055">
    <property type="term" value="F:electron transfer activity"/>
    <property type="evidence" value="ECO:0007669"/>
    <property type="project" value="InterPro"/>
</dbReference>
<dbReference type="Pfam" id="PF00034">
    <property type="entry name" value="Cytochrom_C"/>
    <property type="match status" value="1"/>
</dbReference>
<keyword evidence="3 4" id="KW-0408">Iron</keyword>
<keyword evidence="5" id="KW-0732">Signal</keyword>
<dbReference type="RefSeq" id="WP_093358500.1">
    <property type="nucleotide sequence ID" value="NZ_FOLG01000001.1"/>
</dbReference>
<dbReference type="SUPFAM" id="SSF46626">
    <property type="entry name" value="Cytochrome c"/>
    <property type="match status" value="1"/>
</dbReference>